<dbReference type="SUPFAM" id="SSF49899">
    <property type="entry name" value="Concanavalin A-like lectins/glucanases"/>
    <property type="match status" value="2"/>
</dbReference>
<dbReference type="AlphaFoldDB" id="A0A2U2B628"/>
<dbReference type="GO" id="GO:0004553">
    <property type="term" value="F:hydrolase activity, hydrolyzing O-glycosyl compounds"/>
    <property type="evidence" value="ECO:0007669"/>
    <property type="project" value="UniProtKB-ARBA"/>
</dbReference>
<proteinExistence type="predicted"/>
<dbReference type="Pfam" id="PF13385">
    <property type="entry name" value="Laminin_G_3"/>
    <property type="match status" value="2"/>
</dbReference>
<comment type="caution">
    <text evidence="2">The sequence shown here is derived from an EMBL/GenBank/DDBJ whole genome shotgun (WGS) entry which is preliminary data.</text>
</comment>
<sequence>MKAISKIIVFAFTLLLFSACEQDYIDGISKMDPGPDESAPQVTLNYPSEGTRIQVTEPTTTINIDFEVTDDIEIGTVTVSLDGSEIASFNEFKDYRRFLEEISYEGLGNGEHTLTITANDLEGKSTSVSVTFEKVPPYEAKFDGEIFYMPFNGDFMELMSQEMGTVVGSPGFVDEGISLQAYEGAADSYVSFPVDILNTGSFTAAFWYKVNPDPGNAGLFSISPSGEDRTKGLRFFREGDATEQRFKLNVGTGSSEIWNDGNVLDPSEDKWVHMAFTVSENATIIYFNGEPVHSTDGGVIDWTGCEGISIASGAPNFTYWGHGADQSLYDELRIFNKALSQEELKEVMADEGEVPPYEAQYEGETFYMPFDGSYEEKITETMASEVGNPGFAGESIEGINAYAGAVDSYLTYPTDGLTSNEFSAAFWYKCNPDPTNAGILVAGPEDTDNPDAQNVRTSGFRFFREGNATEMRFKLNVGTGDGEAWNDGGTIDPSVDEWVHLAFTISESKTAVYINGELALEGDTNPIDWTGCDIMSIMSGSPHFTGWNHLYDLSYMDELYLFNKALTAEQVASLMNDGM</sequence>
<feature type="signal peptide" evidence="1">
    <location>
        <begin position="1"/>
        <end position="21"/>
    </location>
</feature>
<dbReference type="InterPro" id="IPR013783">
    <property type="entry name" value="Ig-like_fold"/>
</dbReference>
<keyword evidence="1" id="KW-0732">Signal</keyword>
<dbReference type="Gene3D" id="2.60.120.200">
    <property type="match status" value="2"/>
</dbReference>
<dbReference type="EMBL" id="QEWP01000013">
    <property type="protein sequence ID" value="PWD98531.1"/>
    <property type="molecule type" value="Genomic_DNA"/>
</dbReference>
<organism evidence="2 3">
    <name type="scientific">Marinilabilia rubra</name>
    <dbReference type="NCBI Taxonomy" id="2162893"/>
    <lineage>
        <taxon>Bacteria</taxon>
        <taxon>Pseudomonadati</taxon>
        <taxon>Bacteroidota</taxon>
        <taxon>Bacteroidia</taxon>
        <taxon>Marinilabiliales</taxon>
        <taxon>Marinilabiliaceae</taxon>
        <taxon>Marinilabilia</taxon>
    </lineage>
</organism>
<accession>A0A2U2B628</accession>
<gene>
    <name evidence="2" type="ORF">DDZ16_14935</name>
</gene>
<evidence type="ECO:0000313" key="2">
    <source>
        <dbReference type="EMBL" id="PWD98531.1"/>
    </source>
</evidence>
<keyword evidence="3" id="KW-1185">Reference proteome</keyword>
<evidence type="ECO:0000313" key="3">
    <source>
        <dbReference type="Proteomes" id="UP000244956"/>
    </source>
</evidence>
<dbReference type="GO" id="GO:0005975">
    <property type="term" value="P:carbohydrate metabolic process"/>
    <property type="evidence" value="ECO:0007669"/>
    <property type="project" value="UniProtKB-ARBA"/>
</dbReference>
<dbReference type="RefSeq" id="WP_109265284.1">
    <property type="nucleotide sequence ID" value="NZ_QEWP01000013.1"/>
</dbReference>
<protein>
    <recommendedName>
        <fullName evidence="4">LamG-like jellyroll fold domain-containing protein</fullName>
    </recommendedName>
</protein>
<evidence type="ECO:0008006" key="4">
    <source>
        <dbReference type="Google" id="ProtNLM"/>
    </source>
</evidence>
<dbReference type="Proteomes" id="UP000244956">
    <property type="component" value="Unassembled WGS sequence"/>
</dbReference>
<evidence type="ECO:0000256" key="1">
    <source>
        <dbReference type="SAM" id="SignalP"/>
    </source>
</evidence>
<dbReference type="Pfam" id="PF17957">
    <property type="entry name" value="Big_7"/>
    <property type="match status" value="1"/>
</dbReference>
<dbReference type="InterPro" id="IPR013320">
    <property type="entry name" value="ConA-like_dom_sf"/>
</dbReference>
<dbReference type="Gene3D" id="2.60.40.10">
    <property type="entry name" value="Immunoglobulins"/>
    <property type="match status" value="1"/>
</dbReference>
<name>A0A2U2B628_9BACT</name>
<reference evidence="2 3" key="1">
    <citation type="submission" date="2018-05" db="EMBL/GenBank/DDBJ databases">
        <title>Marinilabilia rubrum sp. nov., isolated from saltern sediment.</title>
        <authorList>
            <person name="Zhang R."/>
        </authorList>
    </citation>
    <scope>NUCLEOTIDE SEQUENCE [LARGE SCALE GENOMIC DNA]</scope>
    <source>
        <strain evidence="2 3">WTE16</strain>
    </source>
</reference>
<feature type="chain" id="PRO_5015786478" description="LamG-like jellyroll fold domain-containing protein" evidence="1">
    <location>
        <begin position="22"/>
        <end position="579"/>
    </location>
</feature>
<dbReference type="PROSITE" id="PS51257">
    <property type="entry name" value="PROKAR_LIPOPROTEIN"/>
    <property type="match status" value="1"/>
</dbReference>
<dbReference type="OrthoDB" id="950827at2"/>